<organism evidence="2 3">
    <name type="scientific">Leifsonia virtsii</name>
    <dbReference type="NCBI Taxonomy" id="3035915"/>
    <lineage>
        <taxon>Bacteria</taxon>
        <taxon>Bacillati</taxon>
        <taxon>Actinomycetota</taxon>
        <taxon>Actinomycetes</taxon>
        <taxon>Micrococcales</taxon>
        <taxon>Microbacteriaceae</taxon>
        <taxon>Leifsonia</taxon>
    </lineage>
</organism>
<dbReference type="CDD" id="cd04186">
    <property type="entry name" value="GT_2_like_c"/>
    <property type="match status" value="1"/>
</dbReference>
<dbReference type="InterPro" id="IPR029044">
    <property type="entry name" value="Nucleotide-diphossugar_trans"/>
</dbReference>
<dbReference type="InterPro" id="IPR001173">
    <property type="entry name" value="Glyco_trans_2-like"/>
</dbReference>
<name>A0ABT8J1C2_9MICO</name>
<proteinExistence type="predicted"/>
<feature type="domain" description="Glycosyltransferase 2-like" evidence="1">
    <location>
        <begin position="58"/>
        <end position="178"/>
    </location>
</feature>
<dbReference type="Gene3D" id="3.40.50.2000">
    <property type="entry name" value="Glycogen Phosphorylase B"/>
    <property type="match status" value="1"/>
</dbReference>
<reference evidence="2" key="1">
    <citation type="submission" date="2023-03" db="EMBL/GenBank/DDBJ databases">
        <title>MT1 and MT2 Draft Genomes of Novel Species.</title>
        <authorList>
            <person name="Venkateswaran K."/>
        </authorList>
    </citation>
    <scope>NUCLEOTIDE SEQUENCE</scope>
    <source>
        <strain evidence="2">F6_8S_P_1A</strain>
    </source>
</reference>
<dbReference type="Proteomes" id="UP001174210">
    <property type="component" value="Unassembled WGS sequence"/>
</dbReference>
<evidence type="ECO:0000259" key="1">
    <source>
        <dbReference type="Pfam" id="PF00535"/>
    </source>
</evidence>
<dbReference type="PANTHER" id="PTHR43179">
    <property type="entry name" value="RHAMNOSYLTRANSFERASE WBBL"/>
    <property type="match status" value="1"/>
</dbReference>
<dbReference type="SUPFAM" id="SSF53756">
    <property type="entry name" value="UDP-Glycosyltransferase/glycogen phosphorylase"/>
    <property type="match status" value="1"/>
</dbReference>
<protein>
    <submittedName>
        <fullName evidence="2">Glycosyltransferase family 2 protein</fullName>
    </submittedName>
</protein>
<accession>A0ABT8J1C2</accession>
<evidence type="ECO:0000313" key="2">
    <source>
        <dbReference type="EMBL" id="MDN4598397.1"/>
    </source>
</evidence>
<dbReference type="EMBL" id="JAROCB010000004">
    <property type="protein sequence ID" value="MDN4598397.1"/>
    <property type="molecule type" value="Genomic_DNA"/>
</dbReference>
<gene>
    <name evidence="2" type="ORF">P5G59_14690</name>
</gene>
<dbReference type="PANTHER" id="PTHR43179:SF7">
    <property type="entry name" value="RHAMNOSYLTRANSFERASE WBBL"/>
    <property type="match status" value="1"/>
</dbReference>
<dbReference type="Gene3D" id="3.90.550.10">
    <property type="entry name" value="Spore Coat Polysaccharide Biosynthesis Protein SpsA, Chain A"/>
    <property type="match status" value="1"/>
</dbReference>
<dbReference type="Pfam" id="PF00535">
    <property type="entry name" value="Glycos_transf_2"/>
    <property type="match status" value="1"/>
</dbReference>
<comment type="caution">
    <text evidence="2">The sequence shown here is derived from an EMBL/GenBank/DDBJ whole genome shotgun (WGS) entry which is preliminary data.</text>
</comment>
<evidence type="ECO:0000313" key="3">
    <source>
        <dbReference type="Proteomes" id="UP001174210"/>
    </source>
</evidence>
<dbReference type="RefSeq" id="WP_301219741.1">
    <property type="nucleotide sequence ID" value="NZ_JAROCB010000004.1"/>
</dbReference>
<dbReference type="SUPFAM" id="SSF53448">
    <property type="entry name" value="Nucleotide-diphospho-sugar transferases"/>
    <property type="match status" value="1"/>
</dbReference>
<sequence>MSTTFRSAAKALARALPDGVKERLRGPLAQRAFQLNTQGLAVDDAVLARVSAHRRPVSIVIPSYNDEPLLRACLSSIADTCSEFDYEIIVVDDYCQPANTERLRAVESEFDRARMVFKERRQGFAVSVNVGMAQAKHDIVLLNSDIVAQPGWLDALQFAAYERDPAIGLVSPKLVYPDGRIQYGGTYYARVLAPQWFGHLYVGSPASRPLANVPGYNRSISGACVYIRREAYERLGGLDEGYWLGFEDVDYGLQAWREGIRCWYEPQSLLIHHESASRGYSQGKRELASMRRFWDRWRSSFLEREVADAVRVDFVISPAAAPVWRRYVLELVSALGAEGLAASVHEQEATGRDENLVAELADDPALVVCADWGAAETVWLATLHAGKPVYLLPTVESGDHPHDPALQTRIVAGYRPEFEYIAANRWGADQLRAETAWEVRHRLVPALKPPEAGAQAAAAVPLVVTVGLDASARLELDRAVHQRDARVQHLADAQAADLSERVRELRPSVVVTFEEFPNSLVPLSLMATGAAYVGRPNPRTSWEVLDGYNALLVDPADGAALGRALDDLLGDDDVRSELAANGRRSAERAAALTGEELAASLRSIARVSV</sequence>
<keyword evidence="3" id="KW-1185">Reference proteome</keyword>